<accession>A0A2K1JM13</accession>
<gene>
    <name evidence="2" type="ORF">PHYPA_017245</name>
</gene>
<dbReference type="InParanoid" id="A0A2K1JM13"/>
<sequence length="121" mass="13746">MPALCCYHYLLLHPQAHPFTFNPPLCCFRDCNPFSVISLLNWRFGTPLCFFHQKGLVTMSDSPAVPKLKHGKVRNLLPPEESEMKPDNEPEVEGIKKSTDIATSEPTDIETKWVHNDTHDG</sequence>
<keyword evidence="4" id="KW-1185">Reference proteome</keyword>
<organism evidence="2">
    <name type="scientific">Physcomitrium patens</name>
    <name type="common">Spreading-leaved earth moss</name>
    <name type="synonym">Physcomitrella patens</name>
    <dbReference type="NCBI Taxonomy" id="3218"/>
    <lineage>
        <taxon>Eukaryota</taxon>
        <taxon>Viridiplantae</taxon>
        <taxon>Streptophyta</taxon>
        <taxon>Embryophyta</taxon>
        <taxon>Bryophyta</taxon>
        <taxon>Bryophytina</taxon>
        <taxon>Bryopsida</taxon>
        <taxon>Funariidae</taxon>
        <taxon>Funariales</taxon>
        <taxon>Funariaceae</taxon>
        <taxon>Physcomitrium</taxon>
    </lineage>
</organism>
<dbReference type="EMBL" id="ABEU02000013">
    <property type="protein sequence ID" value="PNR42416.1"/>
    <property type="molecule type" value="Genomic_DNA"/>
</dbReference>
<dbReference type="EnsemblPlants" id="Pp3c13_11720V3.1">
    <property type="protein sequence ID" value="Pp3c13_11720V3.1"/>
    <property type="gene ID" value="Pp3c13_11720"/>
</dbReference>
<proteinExistence type="predicted"/>
<dbReference type="PaxDb" id="3218-PP1S5_267V6.1"/>
<dbReference type="Gramene" id="Pp3c13_11720V3.1">
    <property type="protein sequence ID" value="Pp3c13_11720V3.1"/>
    <property type="gene ID" value="Pp3c13_11720"/>
</dbReference>
<name>A0A2K1JM13_PHYPA</name>
<feature type="compositionally biased region" description="Basic and acidic residues" evidence="1">
    <location>
        <begin position="82"/>
        <end position="99"/>
    </location>
</feature>
<protein>
    <submittedName>
        <fullName evidence="2 3">Uncharacterized protein</fullName>
    </submittedName>
</protein>
<evidence type="ECO:0000313" key="3">
    <source>
        <dbReference type="EnsemblPlants" id="Pp3c13_11720V3.1"/>
    </source>
</evidence>
<reference evidence="2 4" key="2">
    <citation type="journal article" date="2018" name="Plant J.">
        <title>The Physcomitrella patens chromosome-scale assembly reveals moss genome structure and evolution.</title>
        <authorList>
            <person name="Lang D."/>
            <person name="Ullrich K.K."/>
            <person name="Murat F."/>
            <person name="Fuchs J."/>
            <person name="Jenkins J."/>
            <person name="Haas F.B."/>
            <person name="Piednoel M."/>
            <person name="Gundlach H."/>
            <person name="Van Bel M."/>
            <person name="Meyberg R."/>
            <person name="Vives C."/>
            <person name="Morata J."/>
            <person name="Symeonidi A."/>
            <person name="Hiss M."/>
            <person name="Muchero W."/>
            <person name="Kamisugi Y."/>
            <person name="Saleh O."/>
            <person name="Blanc G."/>
            <person name="Decker E.L."/>
            <person name="van Gessel N."/>
            <person name="Grimwood J."/>
            <person name="Hayes R.D."/>
            <person name="Graham S.W."/>
            <person name="Gunter L.E."/>
            <person name="McDaniel S.F."/>
            <person name="Hoernstein S.N.W."/>
            <person name="Larsson A."/>
            <person name="Li F.W."/>
            <person name="Perroud P.F."/>
            <person name="Phillips J."/>
            <person name="Ranjan P."/>
            <person name="Rokshar D.S."/>
            <person name="Rothfels C.J."/>
            <person name="Schneider L."/>
            <person name="Shu S."/>
            <person name="Stevenson D.W."/>
            <person name="Thummler F."/>
            <person name="Tillich M."/>
            <person name="Villarreal Aguilar J.C."/>
            <person name="Widiez T."/>
            <person name="Wong G.K."/>
            <person name="Wymore A."/>
            <person name="Zhang Y."/>
            <person name="Zimmer A.D."/>
            <person name="Quatrano R.S."/>
            <person name="Mayer K.F.X."/>
            <person name="Goodstein D."/>
            <person name="Casacuberta J.M."/>
            <person name="Vandepoele K."/>
            <person name="Reski R."/>
            <person name="Cuming A.C."/>
            <person name="Tuskan G.A."/>
            <person name="Maumus F."/>
            <person name="Salse J."/>
            <person name="Schmutz J."/>
            <person name="Rensing S.A."/>
        </authorList>
    </citation>
    <scope>NUCLEOTIDE SEQUENCE [LARGE SCALE GENOMIC DNA]</scope>
    <source>
        <strain evidence="3 4">cv. Gransden 2004</strain>
    </source>
</reference>
<dbReference type="AlphaFoldDB" id="A0A2K1JM13"/>
<reference evidence="3" key="3">
    <citation type="submission" date="2020-12" db="UniProtKB">
        <authorList>
            <consortium name="EnsemblPlants"/>
        </authorList>
    </citation>
    <scope>IDENTIFICATION</scope>
</reference>
<evidence type="ECO:0000313" key="4">
    <source>
        <dbReference type="Proteomes" id="UP000006727"/>
    </source>
</evidence>
<evidence type="ECO:0000313" key="2">
    <source>
        <dbReference type="EMBL" id="PNR42416.1"/>
    </source>
</evidence>
<reference evidence="2 4" key="1">
    <citation type="journal article" date="2008" name="Science">
        <title>The Physcomitrella genome reveals evolutionary insights into the conquest of land by plants.</title>
        <authorList>
            <person name="Rensing S."/>
            <person name="Lang D."/>
            <person name="Zimmer A."/>
            <person name="Terry A."/>
            <person name="Salamov A."/>
            <person name="Shapiro H."/>
            <person name="Nishiyama T."/>
            <person name="Perroud P.-F."/>
            <person name="Lindquist E."/>
            <person name="Kamisugi Y."/>
            <person name="Tanahashi T."/>
            <person name="Sakakibara K."/>
            <person name="Fujita T."/>
            <person name="Oishi K."/>
            <person name="Shin-I T."/>
            <person name="Kuroki Y."/>
            <person name="Toyoda A."/>
            <person name="Suzuki Y."/>
            <person name="Hashimoto A."/>
            <person name="Yamaguchi K."/>
            <person name="Sugano A."/>
            <person name="Kohara Y."/>
            <person name="Fujiyama A."/>
            <person name="Anterola A."/>
            <person name="Aoki S."/>
            <person name="Ashton N."/>
            <person name="Barbazuk W.B."/>
            <person name="Barker E."/>
            <person name="Bennetzen J."/>
            <person name="Bezanilla M."/>
            <person name="Blankenship R."/>
            <person name="Cho S.H."/>
            <person name="Dutcher S."/>
            <person name="Estelle M."/>
            <person name="Fawcett J.A."/>
            <person name="Gundlach H."/>
            <person name="Hanada K."/>
            <person name="Heyl A."/>
            <person name="Hicks K.A."/>
            <person name="Hugh J."/>
            <person name="Lohr M."/>
            <person name="Mayer K."/>
            <person name="Melkozernov A."/>
            <person name="Murata T."/>
            <person name="Nelson D."/>
            <person name="Pils B."/>
            <person name="Prigge M."/>
            <person name="Reiss B."/>
            <person name="Renner T."/>
            <person name="Rombauts S."/>
            <person name="Rushton P."/>
            <person name="Sanderfoot A."/>
            <person name="Schween G."/>
            <person name="Shiu S.-H."/>
            <person name="Stueber K."/>
            <person name="Theodoulou F.L."/>
            <person name="Tu H."/>
            <person name="Van de Peer Y."/>
            <person name="Verrier P.J."/>
            <person name="Waters E."/>
            <person name="Wood A."/>
            <person name="Yang L."/>
            <person name="Cove D."/>
            <person name="Cuming A."/>
            <person name="Hasebe M."/>
            <person name="Lucas S."/>
            <person name="Mishler D.B."/>
            <person name="Reski R."/>
            <person name="Grigoriev I."/>
            <person name="Quatrano R.S."/>
            <person name="Boore J.L."/>
        </authorList>
    </citation>
    <scope>NUCLEOTIDE SEQUENCE [LARGE SCALE GENOMIC DNA]</scope>
    <source>
        <strain evidence="3 4">cv. Gransden 2004</strain>
    </source>
</reference>
<evidence type="ECO:0000256" key="1">
    <source>
        <dbReference type="SAM" id="MobiDB-lite"/>
    </source>
</evidence>
<feature type="region of interest" description="Disordered" evidence="1">
    <location>
        <begin position="69"/>
        <end position="101"/>
    </location>
</feature>
<dbReference type="Proteomes" id="UP000006727">
    <property type="component" value="Chromosome 13"/>
</dbReference>